<dbReference type="EMBL" id="CP118848">
    <property type="protein sequence ID" value="WHI59168.1"/>
    <property type="molecule type" value="Genomic_DNA"/>
</dbReference>
<dbReference type="GO" id="GO:0016746">
    <property type="term" value="F:acyltransferase activity"/>
    <property type="evidence" value="ECO:0007669"/>
    <property type="project" value="UniProtKB-KW"/>
</dbReference>
<evidence type="ECO:0000313" key="3">
    <source>
        <dbReference type="Proteomes" id="UP001223261"/>
    </source>
</evidence>
<evidence type="ECO:0000259" key="1">
    <source>
        <dbReference type="Pfam" id="PF03417"/>
    </source>
</evidence>
<name>A0AAX3W1P5_MAMLE</name>
<dbReference type="InterPro" id="IPR047794">
    <property type="entry name" value="C45_proenzyme-like"/>
</dbReference>
<dbReference type="InterPro" id="IPR029055">
    <property type="entry name" value="Ntn_hydrolases_N"/>
</dbReference>
<evidence type="ECO:0000313" key="2">
    <source>
        <dbReference type="EMBL" id="WHI59168.1"/>
    </source>
</evidence>
<dbReference type="PANTHER" id="PTHR34180:SF1">
    <property type="entry name" value="BETA-ALANYL-DOPAMINE_CARCININE HYDROLASE"/>
    <property type="match status" value="1"/>
</dbReference>
<protein>
    <submittedName>
        <fullName evidence="2">C45 family autoproteolytic acyltransferase/hydrolase</fullName>
    </submittedName>
</protein>
<dbReference type="InterPro" id="IPR047801">
    <property type="entry name" value="Peptidase_C45"/>
</dbReference>
<dbReference type="AlphaFoldDB" id="A0AAX3W1P5"/>
<dbReference type="InterPro" id="IPR005079">
    <property type="entry name" value="Peptidase_C45_hydrolase"/>
</dbReference>
<dbReference type="NCBIfam" id="NF040521">
    <property type="entry name" value="C45_proenzyme"/>
    <property type="match status" value="1"/>
</dbReference>
<gene>
    <name evidence="2" type="ORF">PYH69_10605</name>
</gene>
<keyword evidence="2" id="KW-0808">Transferase</keyword>
<dbReference type="PANTHER" id="PTHR34180">
    <property type="entry name" value="PEPTIDASE C45"/>
    <property type="match status" value="1"/>
</dbReference>
<organism evidence="2 3">
    <name type="scientific">Mammaliicoccus lentus</name>
    <name type="common">Staphylococcus lentus</name>
    <dbReference type="NCBI Taxonomy" id="42858"/>
    <lineage>
        <taxon>Bacteria</taxon>
        <taxon>Bacillati</taxon>
        <taxon>Bacillota</taxon>
        <taxon>Bacilli</taxon>
        <taxon>Bacillales</taxon>
        <taxon>Staphylococcaceae</taxon>
        <taxon>Mammaliicoccus</taxon>
    </lineage>
</organism>
<dbReference type="RefSeq" id="WP_016999099.1">
    <property type="nucleotide sequence ID" value="NZ_CP059679.1"/>
</dbReference>
<reference evidence="2" key="1">
    <citation type="journal article" date="2023" name="Antibiotics">
        <title>Prevalence and Molecular Characterization of Methicillin-Resistant Staphylococci (MRS) and Mammaliicocci (MRM) in Dromedary Camels from Algeria: First Detection of SCCmec-mecC Hybrid in Methicillin-Resistant Mammaliicoccus lentus.</title>
        <authorList>
            <person name="Belhout C."/>
            <person name="Boyen F."/>
            <person name="Vereecke N."/>
            <person name="Theuns S."/>
            <person name="Taibi N."/>
            <person name="Stegger M."/>
            <person name="de la Fe-Rodriguez P.Y."/>
            <person name="Bouayad L."/>
            <person name="Elgroud R."/>
            <person name="Butaye P."/>
        </authorList>
    </citation>
    <scope>NUCLEOTIDE SEQUENCE</scope>
    <source>
        <strain evidence="2">7048</strain>
    </source>
</reference>
<keyword evidence="2" id="KW-0012">Acyltransferase</keyword>
<dbReference type="CDD" id="cd01935">
    <property type="entry name" value="Ntn_CGH_like"/>
    <property type="match status" value="1"/>
</dbReference>
<dbReference type="SUPFAM" id="SSF56235">
    <property type="entry name" value="N-terminal nucleophile aminohydrolases (Ntn hydrolases)"/>
    <property type="match status" value="1"/>
</dbReference>
<sequence length="345" mass="40208">MQQVSMQTFEFRGNHYDYGVAQAKWLQSTKMLENREKEWRVRRPRFDININETKKIYQQFAPQIWEELMGIQDTLKMPLEQVLLNYGHYRVYAKDSGCSVFLGKNFMVRNYDYNPATYDGRFSLFQPTDGGYAQIGPTSRVTGRMDGMNEHGLSMGYNFMHRKKPGDGFVCYMIGRLILECCKNIDDAVSLLKEIPHRSSFSYILMDASNNSIIVEATPRSVVTKENILCTNHFEVLTHENRNYIKESVERYNRIENITNENLSLETAFEYFNNPDYEIYSKLFRSWSGTIHTSAYIPEQLEVKFALGENGYIHTFKFNDWLQGKPLESLNVSGELDSDIIFASE</sequence>
<dbReference type="Proteomes" id="UP001223261">
    <property type="component" value="Chromosome"/>
</dbReference>
<dbReference type="Pfam" id="PF03417">
    <property type="entry name" value="AAT"/>
    <property type="match status" value="1"/>
</dbReference>
<dbReference type="Gene3D" id="3.60.60.10">
    <property type="entry name" value="Penicillin V Acylase, Chain A"/>
    <property type="match status" value="1"/>
</dbReference>
<accession>A0AAX3W1P5</accession>
<feature type="domain" description="Peptidase C45 hydrolase" evidence="1">
    <location>
        <begin position="104"/>
        <end position="310"/>
    </location>
</feature>
<proteinExistence type="predicted"/>